<dbReference type="EMBL" id="SRLO01000086">
    <property type="protein sequence ID" value="TNN77147.1"/>
    <property type="molecule type" value="Genomic_DNA"/>
</dbReference>
<comment type="caution">
    <text evidence="1">The sequence shown here is derived from an EMBL/GenBank/DDBJ whole genome shotgun (WGS) entry which is preliminary data.</text>
</comment>
<accession>A0A4Z2IH68</accession>
<dbReference type="Proteomes" id="UP000314294">
    <property type="component" value="Unassembled WGS sequence"/>
</dbReference>
<evidence type="ECO:0000313" key="2">
    <source>
        <dbReference type="Proteomes" id="UP000314294"/>
    </source>
</evidence>
<proteinExistence type="predicted"/>
<gene>
    <name evidence="1" type="ORF">EYF80_012616</name>
</gene>
<sequence>MSPGLGEGGEEVWSCRGVGGGVEVSSYSVRVTLSPVSCPSPPHADAARCLLFPKLAKCGHKPPVHRRGLNQRPHTA</sequence>
<keyword evidence="2" id="KW-1185">Reference proteome</keyword>
<organism evidence="1 2">
    <name type="scientific">Liparis tanakae</name>
    <name type="common">Tanaka's snailfish</name>
    <dbReference type="NCBI Taxonomy" id="230148"/>
    <lineage>
        <taxon>Eukaryota</taxon>
        <taxon>Metazoa</taxon>
        <taxon>Chordata</taxon>
        <taxon>Craniata</taxon>
        <taxon>Vertebrata</taxon>
        <taxon>Euteleostomi</taxon>
        <taxon>Actinopterygii</taxon>
        <taxon>Neopterygii</taxon>
        <taxon>Teleostei</taxon>
        <taxon>Neoteleostei</taxon>
        <taxon>Acanthomorphata</taxon>
        <taxon>Eupercaria</taxon>
        <taxon>Perciformes</taxon>
        <taxon>Cottioidei</taxon>
        <taxon>Cottales</taxon>
        <taxon>Liparidae</taxon>
        <taxon>Liparis</taxon>
    </lineage>
</organism>
<protein>
    <submittedName>
        <fullName evidence="1">Uncharacterized protein</fullName>
    </submittedName>
</protein>
<name>A0A4Z2IH68_9TELE</name>
<reference evidence="1 2" key="1">
    <citation type="submission" date="2019-03" db="EMBL/GenBank/DDBJ databases">
        <title>First draft genome of Liparis tanakae, snailfish: a comprehensive survey of snailfish specific genes.</title>
        <authorList>
            <person name="Kim W."/>
            <person name="Song I."/>
            <person name="Jeong J.-H."/>
            <person name="Kim D."/>
            <person name="Kim S."/>
            <person name="Ryu S."/>
            <person name="Song J.Y."/>
            <person name="Lee S.K."/>
        </authorList>
    </citation>
    <scope>NUCLEOTIDE SEQUENCE [LARGE SCALE GENOMIC DNA]</scope>
    <source>
        <tissue evidence="1">Muscle</tissue>
    </source>
</reference>
<dbReference type="AlphaFoldDB" id="A0A4Z2IH68"/>
<evidence type="ECO:0000313" key="1">
    <source>
        <dbReference type="EMBL" id="TNN77147.1"/>
    </source>
</evidence>